<feature type="non-terminal residue" evidence="7">
    <location>
        <position position="235"/>
    </location>
</feature>
<keyword evidence="3 6" id="KW-0812">Transmembrane</keyword>
<keyword evidence="1" id="KW-1003">Cell membrane</keyword>
<evidence type="ECO:0000256" key="2">
    <source>
        <dbReference type="ARBA" id="ARBA00022679"/>
    </source>
</evidence>
<feature type="transmembrane region" description="Helical" evidence="6">
    <location>
        <begin position="12"/>
        <end position="33"/>
    </location>
</feature>
<keyword evidence="2" id="KW-0808">Transferase</keyword>
<protein>
    <recommendedName>
        <fullName evidence="8">Prolipoprotein diacylglyceryl transferase</fullName>
    </recommendedName>
</protein>
<evidence type="ECO:0000256" key="1">
    <source>
        <dbReference type="ARBA" id="ARBA00022475"/>
    </source>
</evidence>
<dbReference type="Pfam" id="PF01790">
    <property type="entry name" value="LGT"/>
    <property type="match status" value="1"/>
</dbReference>
<gene>
    <name evidence="7" type="ORF">S01H4_17103</name>
</gene>
<feature type="transmembrane region" description="Helical" evidence="6">
    <location>
        <begin position="86"/>
        <end position="104"/>
    </location>
</feature>
<evidence type="ECO:0000256" key="6">
    <source>
        <dbReference type="SAM" id="Phobius"/>
    </source>
</evidence>
<evidence type="ECO:0000256" key="5">
    <source>
        <dbReference type="ARBA" id="ARBA00023136"/>
    </source>
</evidence>
<dbReference type="GO" id="GO:0042158">
    <property type="term" value="P:lipoprotein biosynthetic process"/>
    <property type="evidence" value="ECO:0007669"/>
    <property type="project" value="InterPro"/>
</dbReference>
<organism evidence="7">
    <name type="scientific">marine sediment metagenome</name>
    <dbReference type="NCBI Taxonomy" id="412755"/>
    <lineage>
        <taxon>unclassified sequences</taxon>
        <taxon>metagenomes</taxon>
        <taxon>ecological metagenomes</taxon>
    </lineage>
</organism>
<evidence type="ECO:0008006" key="8">
    <source>
        <dbReference type="Google" id="ProtNLM"/>
    </source>
</evidence>
<name>X0YRT1_9ZZZZ</name>
<feature type="transmembrane region" description="Helical" evidence="6">
    <location>
        <begin position="190"/>
        <end position="215"/>
    </location>
</feature>
<dbReference type="InterPro" id="IPR001640">
    <property type="entry name" value="Lgt"/>
</dbReference>
<dbReference type="AlphaFoldDB" id="X0YRT1"/>
<sequence length="235" mass="26218">MYPILFQIGPITIYSHGIMVALGILAGGFIIFRLAKIEGLKTAKLFDIILYSLIAALVGGRLLYVAVYPYQFSSFWDVLAVWQGGMVSYGGIVAGLTVAIYLLYKQKENVWRWLDIFVVALIFGWGIGRIGCLLAGDIIGKITNSGIGMRFPAIDENTRHPVALYESITSIVIFGVLYFLFQVRNLKDGILAHIGLILFFAISLFAALQIFYPYFSSVSLFDRLKPIKIKGEFRP</sequence>
<reference evidence="7" key="1">
    <citation type="journal article" date="2014" name="Front. Microbiol.">
        <title>High frequency of phylogenetically diverse reductive dehalogenase-homologous genes in deep subseafloor sedimentary metagenomes.</title>
        <authorList>
            <person name="Kawai M."/>
            <person name="Futagami T."/>
            <person name="Toyoda A."/>
            <person name="Takaki Y."/>
            <person name="Nishi S."/>
            <person name="Hori S."/>
            <person name="Arai W."/>
            <person name="Tsubouchi T."/>
            <person name="Morono Y."/>
            <person name="Uchiyama I."/>
            <person name="Ito T."/>
            <person name="Fujiyama A."/>
            <person name="Inagaki F."/>
            <person name="Takami H."/>
        </authorList>
    </citation>
    <scope>NUCLEOTIDE SEQUENCE</scope>
    <source>
        <strain evidence="7">Expedition CK06-06</strain>
    </source>
</reference>
<feature type="transmembrane region" description="Helical" evidence="6">
    <location>
        <begin position="116"/>
        <end position="142"/>
    </location>
</feature>
<feature type="transmembrane region" description="Helical" evidence="6">
    <location>
        <begin position="162"/>
        <end position="181"/>
    </location>
</feature>
<accession>X0YRT1</accession>
<keyword evidence="4 6" id="KW-1133">Transmembrane helix</keyword>
<evidence type="ECO:0000256" key="3">
    <source>
        <dbReference type="ARBA" id="ARBA00022692"/>
    </source>
</evidence>
<dbReference type="GO" id="GO:0005886">
    <property type="term" value="C:plasma membrane"/>
    <property type="evidence" value="ECO:0007669"/>
    <property type="project" value="InterPro"/>
</dbReference>
<dbReference type="EMBL" id="BART01007519">
    <property type="protein sequence ID" value="GAG59119.1"/>
    <property type="molecule type" value="Genomic_DNA"/>
</dbReference>
<proteinExistence type="predicted"/>
<evidence type="ECO:0000313" key="7">
    <source>
        <dbReference type="EMBL" id="GAG59119.1"/>
    </source>
</evidence>
<dbReference type="PANTHER" id="PTHR30589">
    <property type="entry name" value="PROLIPOPROTEIN DIACYLGLYCERYL TRANSFERASE"/>
    <property type="match status" value="1"/>
</dbReference>
<dbReference type="GO" id="GO:0008961">
    <property type="term" value="F:phosphatidylglycerol-prolipoprotein diacylglyceryl transferase activity"/>
    <property type="evidence" value="ECO:0007669"/>
    <property type="project" value="InterPro"/>
</dbReference>
<evidence type="ECO:0000256" key="4">
    <source>
        <dbReference type="ARBA" id="ARBA00022989"/>
    </source>
</evidence>
<feature type="transmembrane region" description="Helical" evidence="6">
    <location>
        <begin position="45"/>
        <end position="66"/>
    </location>
</feature>
<dbReference type="PANTHER" id="PTHR30589:SF0">
    <property type="entry name" value="PHOSPHATIDYLGLYCEROL--PROLIPOPROTEIN DIACYLGLYCERYL TRANSFERASE"/>
    <property type="match status" value="1"/>
</dbReference>
<comment type="caution">
    <text evidence="7">The sequence shown here is derived from an EMBL/GenBank/DDBJ whole genome shotgun (WGS) entry which is preliminary data.</text>
</comment>
<keyword evidence="5 6" id="KW-0472">Membrane</keyword>